<dbReference type="InterPro" id="IPR017956">
    <property type="entry name" value="AT_hook_DNA-bd_motif"/>
</dbReference>
<feature type="compositionally biased region" description="Pro residues" evidence="1">
    <location>
        <begin position="534"/>
        <end position="545"/>
    </location>
</feature>
<reference evidence="2 3" key="1">
    <citation type="journal article" date="2019" name="Fungal Biol. Biotechnol.">
        <title>Draft genome sequence of fastidious pathogen Ceratobasidium theobromae, which causes vascular-streak dieback in Theobroma cacao.</title>
        <authorList>
            <person name="Ali S.S."/>
            <person name="Asman A."/>
            <person name="Shao J."/>
            <person name="Firmansyah A.P."/>
            <person name="Susilo A.W."/>
            <person name="Rosmana A."/>
            <person name="McMahon P."/>
            <person name="Junaid M."/>
            <person name="Guest D."/>
            <person name="Kheng T.Y."/>
            <person name="Meinhardt L.W."/>
            <person name="Bailey B.A."/>
        </authorList>
    </citation>
    <scope>NUCLEOTIDE SEQUENCE [LARGE SCALE GENOMIC DNA]</scope>
    <source>
        <strain evidence="2 3">CT2</strain>
    </source>
</reference>
<feature type="region of interest" description="Disordered" evidence="1">
    <location>
        <begin position="171"/>
        <end position="242"/>
    </location>
</feature>
<gene>
    <name evidence="2" type="ORF">CTheo_1040</name>
</gene>
<feature type="compositionally biased region" description="Low complexity" evidence="1">
    <location>
        <begin position="192"/>
        <end position="218"/>
    </location>
</feature>
<feature type="compositionally biased region" description="Polar residues" evidence="1">
    <location>
        <begin position="500"/>
        <end position="512"/>
    </location>
</feature>
<feature type="region of interest" description="Disordered" evidence="1">
    <location>
        <begin position="427"/>
        <end position="462"/>
    </location>
</feature>
<protein>
    <submittedName>
        <fullName evidence="2">Uncharacterized protein</fullName>
    </submittedName>
</protein>
<dbReference type="OrthoDB" id="20865at2759"/>
<dbReference type="GO" id="GO:0003677">
    <property type="term" value="F:DNA binding"/>
    <property type="evidence" value="ECO:0007669"/>
    <property type="project" value="InterPro"/>
</dbReference>
<sequence>MSPTTQSSKPPPPKSISYEDYVVRVISLMTKEKGSIDQPSLRRTMGLAPSYLILDTTTLSSSAMGVRAWMSGFHKLVDVMLALHAREELELETVNCASQSCSECWTMTGSFHGLQEARTGVRSIAARLRGILDPNGIEYKGEKTTNPSLDVMRNCPPHKLVTSCRDSKNCLGPQRPLPDHQSNPHGQQYSLQQAHFGPPHQHQPHPQQQSTSVSPQPQYYHAGQDHVNGYANNQPYVDPHQKTFAVPPTAAQQHPQVASARASMVPAQSVTQETYQSPVIAQPGSDWAKDLIRQARTSELKKHSLTLQLHTAQILSAHSSLEQRNKKLEDVKAEKTWLESERARLLECLREVNEDREKVDLSESTLLKEINEFKTKIKTITEGEYETAKKEVDGIRKELGMPPLPSLQATLEEKSARGFIPHTSVFGVADAGSSHNGSTHSKRRLEETNEEVPADGETIPATVPCSVMRPSLYSMAQANGTPVVKRGPGRPRKTPLDVNSDPSVPGPSNSVGQDGESPAKRPRGRPKGSKNKPKAPPPSEPTADS</sequence>
<comment type="caution">
    <text evidence="2">The sequence shown here is derived from an EMBL/GenBank/DDBJ whole genome shotgun (WGS) entry which is preliminary data.</text>
</comment>
<evidence type="ECO:0000313" key="2">
    <source>
        <dbReference type="EMBL" id="KAB5595579.1"/>
    </source>
</evidence>
<dbReference type="EMBL" id="SSOP01000008">
    <property type="protein sequence ID" value="KAB5595579.1"/>
    <property type="molecule type" value="Genomic_DNA"/>
</dbReference>
<evidence type="ECO:0000256" key="1">
    <source>
        <dbReference type="SAM" id="MobiDB-lite"/>
    </source>
</evidence>
<dbReference type="AlphaFoldDB" id="A0A5N5QVD5"/>
<feature type="compositionally biased region" description="Basic residues" evidence="1">
    <location>
        <begin position="520"/>
        <end position="533"/>
    </location>
</feature>
<accession>A0A5N5QVD5</accession>
<proteinExistence type="predicted"/>
<dbReference type="Pfam" id="PF10146">
    <property type="entry name" value="zf-C4H2"/>
    <property type="match status" value="1"/>
</dbReference>
<keyword evidence="3" id="KW-1185">Reference proteome</keyword>
<dbReference type="PRINTS" id="PR00929">
    <property type="entry name" value="ATHOOK"/>
</dbReference>
<dbReference type="InterPro" id="IPR018482">
    <property type="entry name" value="Znf-C4H2"/>
</dbReference>
<name>A0A5N5QVD5_9AGAM</name>
<feature type="region of interest" description="Disordered" evidence="1">
    <location>
        <begin position="479"/>
        <end position="545"/>
    </location>
</feature>
<feature type="compositionally biased region" description="Polar residues" evidence="1">
    <location>
        <begin position="180"/>
        <end position="191"/>
    </location>
</feature>
<organism evidence="2 3">
    <name type="scientific">Ceratobasidium theobromae</name>
    <dbReference type="NCBI Taxonomy" id="1582974"/>
    <lineage>
        <taxon>Eukaryota</taxon>
        <taxon>Fungi</taxon>
        <taxon>Dikarya</taxon>
        <taxon>Basidiomycota</taxon>
        <taxon>Agaricomycotina</taxon>
        <taxon>Agaricomycetes</taxon>
        <taxon>Cantharellales</taxon>
        <taxon>Ceratobasidiaceae</taxon>
        <taxon>Ceratobasidium</taxon>
    </lineage>
</organism>
<dbReference type="Proteomes" id="UP000383932">
    <property type="component" value="Unassembled WGS sequence"/>
</dbReference>
<evidence type="ECO:0000313" key="3">
    <source>
        <dbReference type="Proteomes" id="UP000383932"/>
    </source>
</evidence>